<protein>
    <submittedName>
        <fullName evidence="1">Uncharacterized protein</fullName>
    </submittedName>
</protein>
<evidence type="ECO:0000313" key="2">
    <source>
        <dbReference type="Proteomes" id="UP001372338"/>
    </source>
</evidence>
<sequence length="137" mass="14675">MRGETLTFLLLSLLNRQPPFPPPPPPHTHTPSTSSSSPSCNCYPSSLHLPHTVSPLVTAIAFVLPPLCVLSRSRFISLPSSLRSAAAFPCAAAAAFVLPFSKSRIATLLWPNTNSRRATALLLGRRSATTTWVCGAR</sequence>
<accession>A0AAN9EF30</accession>
<dbReference type="Proteomes" id="UP001372338">
    <property type="component" value="Unassembled WGS sequence"/>
</dbReference>
<proteinExistence type="predicted"/>
<keyword evidence="2" id="KW-1185">Reference proteome</keyword>
<reference evidence="1 2" key="1">
    <citation type="submission" date="2024-01" db="EMBL/GenBank/DDBJ databases">
        <title>The genomes of 5 underutilized Papilionoideae crops provide insights into root nodulation and disease resistanc.</title>
        <authorList>
            <person name="Yuan L."/>
        </authorList>
    </citation>
    <scope>NUCLEOTIDE SEQUENCE [LARGE SCALE GENOMIC DNA]</scope>
    <source>
        <strain evidence="1">ZHUSHIDOU_FW_LH</strain>
        <tissue evidence="1">Leaf</tissue>
    </source>
</reference>
<evidence type="ECO:0000313" key="1">
    <source>
        <dbReference type="EMBL" id="KAK7256048.1"/>
    </source>
</evidence>
<dbReference type="EMBL" id="JAYWIO010000006">
    <property type="protein sequence ID" value="KAK7256048.1"/>
    <property type="molecule type" value="Genomic_DNA"/>
</dbReference>
<organism evidence="1 2">
    <name type="scientific">Crotalaria pallida</name>
    <name type="common">Smooth rattlebox</name>
    <name type="synonym">Crotalaria striata</name>
    <dbReference type="NCBI Taxonomy" id="3830"/>
    <lineage>
        <taxon>Eukaryota</taxon>
        <taxon>Viridiplantae</taxon>
        <taxon>Streptophyta</taxon>
        <taxon>Embryophyta</taxon>
        <taxon>Tracheophyta</taxon>
        <taxon>Spermatophyta</taxon>
        <taxon>Magnoliopsida</taxon>
        <taxon>eudicotyledons</taxon>
        <taxon>Gunneridae</taxon>
        <taxon>Pentapetalae</taxon>
        <taxon>rosids</taxon>
        <taxon>fabids</taxon>
        <taxon>Fabales</taxon>
        <taxon>Fabaceae</taxon>
        <taxon>Papilionoideae</taxon>
        <taxon>50 kb inversion clade</taxon>
        <taxon>genistoids sensu lato</taxon>
        <taxon>core genistoids</taxon>
        <taxon>Crotalarieae</taxon>
        <taxon>Crotalaria</taxon>
    </lineage>
</organism>
<gene>
    <name evidence="1" type="ORF">RIF29_29481</name>
</gene>
<name>A0AAN9EF30_CROPI</name>
<dbReference type="AlphaFoldDB" id="A0AAN9EF30"/>
<comment type="caution">
    <text evidence="1">The sequence shown here is derived from an EMBL/GenBank/DDBJ whole genome shotgun (WGS) entry which is preliminary data.</text>
</comment>